<dbReference type="EMBL" id="LLZS01000008">
    <property type="protein sequence ID" value="KUR70860.1"/>
    <property type="molecule type" value="Genomic_DNA"/>
</dbReference>
<name>A0A117UU16_9SPHN</name>
<sequence>MSRRARRGAEAGLILIGVLAFAAPARAQLAGSLTASSSEMFRGESISSGDPVVAAGISFDTQIGFFAGASASLALNTDVPRVSALVQYAGFATKRGAVTLELGLIHRSYARIVDADYRRGFFEGFAGAGVGAVRARVYVSPDYLRDGRASYYAEVNAPLLRHDKWRLEGHAGLSLIPYDLAAGRGGLRRYRDWRLTLTRPVGPLFLSLGVNGTNYPVYSETGRGRVFGSAAWAF</sequence>
<dbReference type="STRING" id="1117702.AQZ52_13630"/>
<evidence type="ECO:0000313" key="1">
    <source>
        <dbReference type="EMBL" id="KUR70860.1"/>
    </source>
</evidence>
<protein>
    <recommendedName>
        <fullName evidence="3">Cellulose biosynthesis protein BcsS</fullName>
    </recommendedName>
</protein>
<evidence type="ECO:0008006" key="3">
    <source>
        <dbReference type="Google" id="ProtNLM"/>
    </source>
</evidence>
<gene>
    <name evidence="1" type="ORF">AQZ52_13630</name>
</gene>
<dbReference type="InterPro" id="IPR010239">
    <property type="entry name" value="CHP02001"/>
</dbReference>
<reference evidence="1 2" key="1">
    <citation type="submission" date="2015-10" db="EMBL/GenBank/DDBJ databases">
        <title>Draft genome sequence of Novosphingobium fuchskuhlense DSM 25065 isolated from a surface water sample of the southwest basin of Lake Grosse Fuchskuhle.</title>
        <authorList>
            <person name="Ruckert C."/>
            <person name="Winkler A."/>
            <person name="Glaeser J."/>
            <person name="Grossart H.-P."/>
            <person name="Kalinowski J."/>
            <person name="Glaeser S."/>
        </authorList>
    </citation>
    <scope>NUCLEOTIDE SEQUENCE [LARGE SCALE GENOMIC DNA]</scope>
    <source>
        <strain evidence="1 2">FNE08-7</strain>
    </source>
</reference>
<organism evidence="1 2">
    <name type="scientific">Novosphingobium fuchskuhlense</name>
    <dbReference type="NCBI Taxonomy" id="1117702"/>
    <lineage>
        <taxon>Bacteria</taxon>
        <taxon>Pseudomonadati</taxon>
        <taxon>Pseudomonadota</taxon>
        <taxon>Alphaproteobacteria</taxon>
        <taxon>Sphingomonadales</taxon>
        <taxon>Sphingomonadaceae</taxon>
        <taxon>Novosphingobium</taxon>
    </lineage>
</organism>
<keyword evidence="2" id="KW-1185">Reference proteome</keyword>
<evidence type="ECO:0000313" key="2">
    <source>
        <dbReference type="Proteomes" id="UP000058012"/>
    </source>
</evidence>
<comment type="caution">
    <text evidence="1">The sequence shown here is derived from an EMBL/GenBank/DDBJ whole genome shotgun (WGS) entry which is preliminary data.</text>
</comment>
<dbReference type="NCBIfam" id="TIGR02001">
    <property type="entry name" value="gcw_chp"/>
    <property type="match status" value="1"/>
</dbReference>
<dbReference type="AlphaFoldDB" id="A0A117UU16"/>
<dbReference type="RefSeq" id="WP_067911751.1">
    <property type="nucleotide sequence ID" value="NZ_KQ954245.1"/>
</dbReference>
<proteinExistence type="predicted"/>
<dbReference type="Proteomes" id="UP000058012">
    <property type="component" value="Unassembled WGS sequence"/>
</dbReference>
<accession>A0A117UU16</accession>
<dbReference type="Pfam" id="PF09694">
    <property type="entry name" value="Gcw_chp"/>
    <property type="match status" value="1"/>
</dbReference>